<dbReference type="InterPro" id="IPR002939">
    <property type="entry name" value="DnaJ_C"/>
</dbReference>
<dbReference type="Gene3D" id="1.10.287.110">
    <property type="entry name" value="DnaJ domain"/>
    <property type="match status" value="1"/>
</dbReference>
<dbReference type="EMBL" id="CATIWC010001230">
    <property type="protein sequence ID" value="CAI8583955.1"/>
    <property type="molecule type" value="Genomic_DNA"/>
</dbReference>
<dbReference type="GO" id="GO:0051087">
    <property type="term" value="F:protein-folding chaperone binding"/>
    <property type="evidence" value="ECO:0007669"/>
    <property type="project" value="TreeGrafter"/>
</dbReference>
<dbReference type="FunFam" id="1.10.287.110:FF:000020">
    <property type="entry name" value="DnaJ subfamily B member 13"/>
    <property type="match status" value="1"/>
</dbReference>
<organism evidence="3 4">
    <name type="scientific">Vicia faba</name>
    <name type="common">Broad bean</name>
    <name type="synonym">Faba vulgaris</name>
    <dbReference type="NCBI Taxonomy" id="3906"/>
    <lineage>
        <taxon>Eukaryota</taxon>
        <taxon>Viridiplantae</taxon>
        <taxon>Streptophyta</taxon>
        <taxon>Embryophyta</taxon>
        <taxon>Tracheophyta</taxon>
        <taxon>Spermatophyta</taxon>
        <taxon>Magnoliopsida</taxon>
        <taxon>eudicotyledons</taxon>
        <taxon>Gunneridae</taxon>
        <taxon>Pentapetalae</taxon>
        <taxon>rosids</taxon>
        <taxon>fabids</taxon>
        <taxon>Fabales</taxon>
        <taxon>Fabaceae</taxon>
        <taxon>Papilionoideae</taxon>
        <taxon>50 kb inversion clade</taxon>
        <taxon>NPAAA clade</taxon>
        <taxon>Hologalegina</taxon>
        <taxon>IRL clade</taxon>
        <taxon>Fabeae</taxon>
        <taxon>Vicia</taxon>
    </lineage>
</organism>
<keyword evidence="4" id="KW-1185">Reference proteome</keyword>
<dbReference type="GO" id="GO:0005829">
    <property type="term" value="C:cytosol"/>
    <property type="evidence" value="ECO:0007669"/>
    <property type="project" value="TreeGrafter"/>
</dbReference>
<evidence type="ECO:0000256" key="1">
    <source>
        <dbReference type="ARBA" id="ARBA00023186"/>
    </source>
</evidence>
<dbReference type="Gene3D" id="2.60.260.20">
    <property type="entry name" value="Urease metallochaperone UreE, N-terminal domain"/>
    <property type="match status" value="2"/>
</dbReference>
<dbReference type="InterPro" id="IPR001623">
    <property type="entry name" value="DnaJ_domain"/>
</dbReference>
<keyword evidence="1" id="KW-0143">Chaperone</keyword>
<dbReference type="PANTHER" id="PTHR24078">
    <property type="entry name" value="DNAJ HOMOLOG SUBFAMILY C MEMBER"/>
    <property type="match status" value="1"/>
</dbReference>
<dbReference type="Pfam" id="PF01556">
    <property type="entry name" value="DnaJ_C"/>
    <property type="match status" value="1"/>
</dbReference>
<gene>
    <name evidence="3" type="ORF">VFH_U052040</name>
</gene>
<comment type="caution">
    <text evidence="3">The sequence shown here is derived from an EMBL/GenBank/DDBJ whole genome shotgun (WGS) entry which is preliminary data.</text>
</comment>
<dbReference type="Pfam" id="PF00226">
    <property type="entry name" value="DnaJ"/>
    <property type="match status" value="1"/>
</dbReference>
<dbReference type="InterPro" id="IPR018253">
    <property type="entry name" value="DnaJ_domain_CS"/>
</dbReference>
<dbReference type="FunFam" id="2.60.260.20:FF:000002">
    <property type="entry name" value="Dnaj homolog subfamily b member"/>
    <property type="match status" value="1"/>
</dbReference>
<feature type="domain" description="J" evidence="2">
    <location>
        <begin position="4"/>
        <end position="70"/>
    </location>
</feature>
<proteinExistence type="predicted"/>
<dbReference type="GO" id="GO:0051082">
    <property type="term" value="F:unfolded protein binding"/>
    <property type="evidence" value="ECO:0007669"/>
    <property type="project" value="InterPro"/>
</dbReference>
<evidence type="ECO:0000313" key="3">
    <source>
        <dbReference type="EMBL" id="CAI8583955.1"/>
    </source>
</evidence>
<dbReference type="AlphaFoldDB" id="A0AAV0YDA2"/>
<dbReference type="InterPro" id="IPR036869">
    <property type="entry name" value="J_dom_sf"/>
</dbReference>
<dbReference type="SUPFAM" id="SSF49493">
    <property type="entry name" value="HSP40/DnaJ peptide-binding domain"/>
    <property type="match status" value="2"/>
</dbReference>
<accession>A0AAV0YDA2</accession>
<reference evidence="3 4" key="1">
    <citation type="submission" date="2023-01" db="EMBL/GenBank/DDBJ databases">
        <authorList>
            <person name="Kreplak J."/>
        </authorList>
    </citation>
    <scope>NUCLEOTIDE SEQUENCE [LARGE SCALE GENOMIC DNA]</scope>
</reference>
<evidence type="ECO:0000259" key="2">
    <source>
        <dbReference type="PROSITE" id="PS50076"/>
    </source>
</evidence>
<evidence type="ECO:0000313" key="4">
    <source>
        <dbReference type="Proteomes" id="UP001157006"/>
    </source>
</evidence>
<dbReference type="CDD" id="cd06257">
    <property type="entry name" value="DnaJ"/>
    <property type="match status" value="1"/>
</dbReference>
<dbReference type="SUPFAM" id="SSF46565">
    <property type="entry name" value="Chaperone J-domain"/>
    <property type="match status" value="1"/>
</dbReference>
<dbReference type="SMART" id="SM00271">
    <property type="entry name" value="DnaJ"/>
    <property type="match status" value="1"/>
</dbReference>
<dbReference type="FunFam" id="2.60.260.20:FF:000006">
    <property type="entry name" value="DnaJ subfamily B member 13"/>
    <property type="match status" value="1"/>
</dbReference>
<dbReference type="PROSITE" id="PS00636">
    <property type="entry name" value="DNAJ_1"/>
    <property type="match status" value="1"/>
</dbReference>
<protein>
    <recommendedName>
        <fullName evidence="2">J domain-containing protein</fullName>
    </recommendedName>
</protein>
<sequence length="356" mass="38975">MGVDYYKLLQVDRNAKDDDLKKAYRKLAMKWHPDKNPNNKKEAEAKFKQISEAYDVLSDSQKRAIYDQYGEDGLKGQMPPTPDAFGGGGGGGNTYYSPADIPASFRFNQRNADDIFAEFFGVSSPFGGMGGLGRGAGGSGGMRVRLPNGMFVDNVFGSFGDGGGSGGHMHHQSAPRKAPPIENKLPCALEDIYKGTTRKMKITREVIDVHGKSMQLDEILTINIKPGWKKGTKITFPEKGNEHPNSIPADIVFVIDEKPHSVFTREGNDLVATQKISLAEALSGCTVNLTTLDGRNLTIIVNNVVHPEYEEVVPREGMPLPKDPTKKGNLRIKFNIKFPPRLNADQKSGLKKVLAA</sequence>
<dbReference type="PANTHER" id="PTHR24078:SF529">
    <property type="entry name" value="HEAT-SHOCK PROTEIN DNAJ"/>
    <property type="match status" value="1"/>
</dbReference>
<dbReference type="InterPro" id="IPR008971">
    <property type="entry name" value="HSP40/DnaJ_pept-bd"/>
</dbReference>
<dbReference type="InterPro" id="IPR051339">
    <property type="entry name" value="DnaJ_subfamily_B"/>
</dbReference>
<dbReference type="GO" id="GO:0006457">
    <property type="term" value="P:protein folding"/>
    <property type="evidence" value="ECO:0007669"/>
    <property type="project" value="InterPro"/>
</dbReference>
<dbReference type="PROSITE" id="PS50076">
    <property type="entry name" value="DNAJ_2"/>
    <property type="match status" value="1"/>
</dbReference>
<dbReference type="PRINTS" id="PR00625">
    <property type="entry name" value="JDOMAIN"/>
</dbReference>
<dbReference type="CDD" id="cd10747">
    <property type="entry name" value="DnaJ_C"/>
    <property type="match status" value="1"/>
</dbReference>
<dbReference type="Proteomes" id="UP001157006">
    <property type="component" value="Unassembled WGS sequence"/>
</dbReference>
<name>A0AAV0YDA2_VICFA</name>